<evidence type="ECO:0000313" key="2">
    <source>
        <dbReference type="EMBL" id="SEA22524.1"/>
    </source>
</evidence>
<dbReference type="STRING" id="1033731.SAMN05444145_102198"/>
<name>A0A1H3ZGU3_9BACT</name>
<evidence type="ECO:0000313" key="3">
    <source>
        <dbReference type="Proteomes" id="UP000183253"/>
    </source>
</evidence>
<accession>A0A1H3ZGU3</accession>
<keyword evidence="3" id="KW-1185">Reference proteome</keyword>
<dbReference type="EMBL" id="FNRI01000002">
    <property type="protein sequence ID" value="SEA22524.1"/>
    <property type="molecule type" value="Genomic_DNA"/>
</dbReference>
<feature type="transmembrane region" description="Helical" evidence="1">
    <location>
        <begin position="73"/>
        <end position="94"/>
    </location>
</feature>
<dbReference type="AlphaFoldDB" id="A0A1H3ZGU3"/>
<organism evidence="2 3">
    <name type="scientific">Alistipes timonensis JC136</name>
    <dbReference type="NCBI Taxonomy" id="1033731"/>
    <lineage>
        <taxon>Bacteria</taxon>
        <taxon>Pseudomonadati</taxon>
        <taxon>Bacteroidota</taxon>
        <taxon>Bacteroidia</taxon>
        <taxon>Bacteroidales</taxon>
        <taxon>Rikenellaceae</taxon>
        <taxon>Alistipes</taxon>
    </lineage>
</organism>
<proteinExistence type="predicted"/>
<protein>
    <submittedName>
        <fullName evidence="2">Uncharacterized protein</fullName>
    </submittedName>
</protein>
<keyword evidence="1" id="KW-0812">Transmembrane</keyword>
<reference evidence="2 3" key="1">
    <citation type="submission" date="2016-10" db="EMBL/GenBank/DDBJ databases">
        <authorList>
            <person name="de Groot N.N."/>
        </authorList>
    </citation>
    <scope>NUCLEOTIDE SEQUENCE [LARGE SCALE GENOMIC DNA]</scope>
    <source>
        <strain evidence="2 3">DSM 25383</strain>
    </source>
</reference>
<gene>
    <name evidence="2" type="ORF">SAMN05444145_102198</name>
</gene>
<evidence type="ECO:0000256" key="1">
    <source>
        <dbReference type="SAM" id="Phobius"/>
    </source>
</evidence>
<dbReference type="RefSeq" id="WP_010263389.1">
    <property type="nucleotide sequence ID" value="NZ_CAEG01000012.1"/>
</dbReference>
<keyword evidence="1" id="KW-1133">Transmembrane helix</keyword>
<feature type="transmembrane region" description="Helical" evidence="1">
    <location>
        <begin position="46"/>
        <end position="67"/>
    </location>
</feature>
<keyword evidence="1" id="KW-0472">Membrane</keyword>
<dbReference type="Proteomes" id="UP000183253">
    <property type="component" value="Unassembled WGS sequence"/>
</dbReference>
<sequence>MEQQTNPEQGQALKNLLGAQEKPVSAVNPESSPYTTNSTAESVVDVLAVLILIGGIIGGIILIAQVVDTSYGGAILIGWGVALIVTAIIQWAFLKVLCNISRNLFNINHALRSKNK</sequence>